<dbReference type="EMBL" id="JHAC01000006">
    <property type="protein sequence ID" value="EYB69454.1"/>
    <property type="molecule type" value="Genomic_DNA"/>
</dbReference>
<proteinExistence type="inferred from homology"/>
<evidence type="ECO:0000256" key="5">
    <source>
        <dbReference type="HAMAP-Rule" id="MF_01114"/>
    </source>
</evidence>
<comment type="similarity">
    <text evidence="2 5">Belongs to the RecX family.</text>
</comment>
<dbReference type="eggNOG" id="COG2137">
    <property type="taxonomic scope" value="Bacteria"/>
</dbReference>
<evidence type="ECO:0000256" key="3">
    <source>
        <dbReference type="ARBA" id="ARBA00018111"/>
    </source>
</evidence>
<dbReference type="PANTHER" id="PTHR33602">
    <property type="entry name" value="REGULATORY PROTEIN RECX FAMILY PROTEIN"/>
    <property type="match status" value="1"/>
</dbReference>
<keyword evidence="8" id="KW-1185">Reference proteome</keyword>
<reference evidence="7 8" key="1">
    <citation type="submission" date="2014-03" db="EMBL/GenBank/DDBJ databases">
        <title>Draft genome sequence of Deinococcus phoenicis 1P10ME.</title>
        <authorList>
            <person name="Stepanov V.G."/>
            <person name="Vaishampayan P."/>
            <person name="Venkateswaran K."/>
            <person name="Fox G.E."/>
        </authorList>
    </citation>
    <scope>NUCLEOTIDE SEQUENCE [LARGE SCALE GENOMIC DNA]</scope>
    <source>
        <strain evidence="7 8">1P10ME</strain>
    </source>
</reference>
<dbReference type="STRING" id="1476583.DEIPH_ctg006orf0019"/>
<dbReference type="RefSeq" id="WP_081790729.1">
    <property type="nucleotide sequence ID" value="NZ_JHAC01000006.1"/>
</dbReference>
<name>A0A016QUI9_9DEIO</name>
<protein>
    <recommendedName>
        <fullName evidence="3 5">Regulatory protein RecX</fullName>
    </recommendedName>
</protein>
<organism evidence="7 8">
    <name type="scientific">Deinococcus phoenicis</name>
    <dbReference type="NCBI Taxonomy" id="1476583"/>
    <lineage>
        <taxon>Bacteria</taxon>
        <taxon>Thermotogati</taxon>
        <taxon>Deinococcota</taxon>
        <taxon>Deinococci</taxon>
        <taxon>Deinococcales</taxon>
        <taxon>Deinococcaceae</taxon>
        <taxon>Deinococcus</taxon>
    </lineage>
</organism>
<keyword evidence="4 5" id="KW-0963">Cytoplasm</keyword>
<feature type="domain" description="RecX third three-helical" evidence="6">
    <location>
        <begin position="113"/>
        <end position="157"/>
    </location>
</feature>
<evidence type="ECO:0000313" key="8">
    <source>
        <dbReference type="Proteomes" id="UP000020492"/>
    </source>
</evidence>
<dbReference type="GO" id="GO:0006282">
    <property type="term" value="P:regulation of DNA repair"/>
    <property type="evidence" value="ECO:0007669"/>
    <property type="project" value="UniProtKB-UniRule"/>
</dbReference>
<dbReference type="InterPro" id="IPR053925">
    <property type="entry name" value="RecX_HTH_3rd"/>
</dbReference>
<dbReference type="AlphaFoldDB" id="A0A016QUI9"/>
<evidence type="ECO:0000256" key="2">
    <source>
        <dbReference type="ARBA" id="ARBA00009695"/>
    </source>
</evidence>
<dbReference type="PATRIC" id="fig|1476583.3.peg.427"/>
<dbReference type="HAMAP" id="MF_01114">
    <property type="entry name" value="RecX"/>
    <property type="match status" value="1"/>
</dbReference>
<evidence type="ECO:0000256" key="1">
    <source>
        <dbReference type="ARBA" id="ARBA00004496"/>
    </source>
</evidence>
<evidence type="ECO:0000313" key="7">
    <source>
        <dbReference type="EMBL" id="EYB69454.1"/>
    </source>
</evidence>
<evidence type="ECO:0000259" key="6">
    <source>
        <dbReference type="Pfam" id="PF21981"/>
    </source>
</evidence>
<dbReference type="InterPro" id="IPR003783">
    <property type="entry name" value="Regulatory_RecX"/>
</dbReference>
<gene>
    <name evidence="5 7" type="primary">recX</name>
    <name evidence="7" type="ORF">DEIPH_ctg006orf0019</name>
</gene>
<comment type="subcellular location">
    <subcellularLocation>
        <location evidence="1 5">Cytoplasm</location>
    </subcellularLocation>
</comment>
<comment type="function">
    <text evidence="5">Modulates RecA activity.</text>
</comment>
<dbReference type="OrthoDB" id="68219at2"/>
<sequence length="182" mass="20236">MDPETQTPPEQSREQRQKARDDLLAYAFRALSGRALTEAELRTRLNRRTDDEALAAEVLARVQELGYQNDEGVARAEGTRRGVGGFRVRQTLKRRGVQAALIEETLAARDPQEEHADAAALLERRWPSFARKRDPRASAYAFLARRGFPGAVIWAAIHEVARAEGSDLADEAALDEVDSGLE</sequence>
<dbReference type="Pfam" id="PF21981">
    <property type="entry name" value="RecX_HTH3"/>
    <property type="match status" value="1"/>
</dbReference>
<accession>A0A016QUI9</accession>
<dbReference type="Gene3D" id="1.10.10.10">
    <property type="entry name" value="Winged helix-like DNA-binding domain superfamily/Winged helix DNA-binding domain"/>
    <property type="match status" value="2"/>
</dbReference>
<dbReference type="GO" id="GO:0005737">
    <property type="term" value="C:cytoplasm"/>
    <property type="evidence" value="ECO:0007669"/>
    <property type="project" value="UniProtKB-SubCell"/>
</dbReference>
<dbReference type="InterPro" id="IPR036388">
    <property type="entry name" value="WH-like_DNA-bd_sf"/>
</dbReference>
<dbReference type="Proteomes" id="UP000020492">
    <property type="component" value="Unassembled WGS sequence"/>
</dbReference>
<comment type="caution">
    <text evidence="7">The sequence shown here is derived from an EMBL/GenBank/DDBJ whole genome shotgun (WGS) entry which is preliminary data.</text>
</comment>
<dbReference type="PANTHER" id="PTHR33602:SF1">
    <property type="entry name" value="REGULATORY PROTEIN RECX FAMILY PROTEIN"/>
    <property type="match status" value="1"/>
</dbReference>
<evidence type="ECO:0000256" key="4">
    <source>
        <dbReference type="ARBA" id="ARBA00022490"/>
    </source>
</evidence>